<evidence type="ECO:0000313" key="7">
    <source>
        <dbReference type="Proteomes" id="UP000035720"/>
    </source>
</evidence>
<dbReference type="AlphaFoldDB" id="A0A077M6S4"/>
<evidence type="ECO:0000256" key="1">
    <source>
        <dbReference type="ARBA" id="ARBA00022630"/>
    </source>
</evidence>
<dbReference type="PANTHER" id="PTHR23026">
    <property type="entry name" value="NADPH NITROREDUCTASE"/>
    <property type="match status" value="1"/>
</dbReference>
<accession>A0A077M6S4</accession>
<dbReference type="GO" id="GO:0016491">
    <property type="term" value="F:oxidoreductase activity"/>
    <property type="evidence" value="ECO:0007669"/>
    <property type="project" value="UniProtKB-KW"/>
</dbReference>
<keyword evidence="1" id="KW-0285">Flavoprotein</keyword>
<dbReference type="Gene3D" id="3.40.109.10">
    <property type="entry name" value="NADH Oxidase"/>
    <property type="match status" value="1"/>
</dbReference>
<dbReference type="InterPro" id="IPR029479">
    <property type="entry name" value="Nitroreductase"/>
</dbReference>
<organism evidence="6 7">
    <name type="scientific">Nostocoides jenkinsii Ben 74</name>
    <dbReference type="NCBI Taxonomy" id="1193518"/>
    <lineage>
        <taxon>Bacteria</taxon>
        <taxon>Bacillati</taxon>
        <taxon>Actinomycetota</taxon>
        <taxon>Actinomycetes</taxon>
        <taxon>Micrococcales</taxon>
        <taxon>Intrasporangiaceae</taxon>
        <taxon>Nostocoides</taxon>
    </lineage>
</organism>
<feature type="compositionally biased region" description="Basic and acidic residues" evidence="4">
    <location>
        <begin position="186"/>
        <end position="197"/>
    </location>
</feature>
<dbReference type="Proteomes" id="UP000035720">
    <property type="component" value="Unassembled WGS sequence"/>
</dbReference>
<evidence type="ECO:0000256" key="4">
    <source>
        <dbReference type="SAM" id="MobiDB-lite"/>
    </source>
</evidence>
<dbReference type="InterPro" id="IPR000415">
    <property type="entry name" value="Nitroreductase-like"/>
</dbReference>
<name>A0A077M6S4_9MICO</name>
<evidence type="ECO:0000256" key="3">
    <source>
        <dbReference type="ARBA" id="ARBA00023002"/>
    </source>
</evidence>
<sequence>MTYAALVRARRMTRRFASEPAVPREVLAGLLDLAAFAPSAGHTQGAEYVVLSSADEVATFWEAATPSSAESASPARRAWLAGVREAPVLILCLADEGAYRQRYAAPDKGGRAPDAQDWPVPYWLTDVAMGAMILLLGAQDAGLGALFFGVPGESQSGVKAAFGIPPDRVIVGMIALGTPASRHRSRSLDRPRRRGADITHWGRFGAPRERADPPSARMPGRP</sequence>
<reference evidence="6 7" key="1">
    <citation type="journal article" date="2013" name="ISME J.">
        <title>A metabolic model for members of the genus Tetrasphaera involved in enhanced biological phosphorus removal.</title>
        <authorList>
            <person name="Kristiansen R."/>
            <person name="Nguyen H.T.T."/>
            <person name="Saunders A.M."/>
            <person name="Nielsen J.L."/>
            <person name="Wimmer R."/>
            <person name="Le V.Q."/>
            <person name="McIlroy S.J."/>
            <person name="Petrovski S."/>
            <person name="Seviour R.J."/>
            <person name="Calteau A."/>
            <person name="Nielsen K.L."/>
            <person name="Nielsen P.H."/>
        </authorList>
    </citation>
    <scope>NUCLEOTIDE SEQUENCE [LARGE SCALE GENOMIC DNA]</scope>
    <source>
        <strain evidence="6 7">Ben 74</strain>
    </source>
</reference>
<dbReference type="RefSeq" id="WP_048545271.1">
    <property type="nucleotide sequence ID" value="NZ_HF571038.1"/>
</dbReference>
<dbReference type="SUPFAM" id="SSF55469">
    <property type="entry name" value="FMN-dependent nitroreductase-like"/>
    <property type="match status" value="1"/>
</dbReference>
<protein>
    <recommendedName>
        <fullName evidence="5">Nitroreductase domain-containing protein</fullName>
    </recommendedName>
</protein>
<evidence type="ECO:0000313" key="6">
    <source>
        <dbReference type="EMBL" id="CCI52971.1"/>
    </source>
</evidence>
<dbReference type="CDD" id="cd02062">
    <property type="entry name" value="Nitro_FMN_reductase"/>
    <property type="match status" value="1"/>
</dbReference>
<feature type="region of interest" description="Disordered" evidence="4">
    <location>
        <begin position="181"/>
        <end position="222"/>
    </location>
</feature>
<gene>
    <name evidence="6" type="ORF">BN13_260016</name>
</gene>
<dbReference type="EMBL" id="CAJC01000135">
    <property type="protein sequence ID" value="CCI52971.1"/>
    <property type="molecule type" value="Genomic_DNA"/>
</dbReference>
<feature type="domain" description="Nitroreductase" evidence="5">
    <location>
        <begin position="7"/>
        <end position="177"/>
    </location>
</feature>
<evidence type="ECO:0000256" key="2">
    <source>
        <dbReference type="ARBA" id="ARBA00022643"/>
    </source>
</evidence>
<comment type="caution">
    <text evidence="6">The sequence shown here is derived from an EMBL/GenBank/DDBJ whole genome shotgun (WGS) entry which is preliminary data.</text>
</comment>
<dbReference type="Pfam" id="PF00881">
    <property type="entry name" value="Nitroreductase"/>
    <property type="match status" value="1"/>
</dbReference>
<proteinExistence type="predicted"/>
<keyword evidence="3" id="KW-0560">Oxidoreductase</keyword>
<evidence type="ECO:0000259" key="5">
    <source>
        <dbReference type="Pfam" id="PF00881"/>
    </source>
</evidence>
<dbReference type="STRING" id="1193518.BN13_260016"/>
<dbReference type="InterPro" id="IPR050627">
    <property type="entry name" value="Nitroreductase/BluB"/>
</dbReference>
<dbReference type="OrthoDB" id="3358989at2"/>
<keyword evidence="2" id="KW-0288">FMN</keyword>
<keyword evidence="7" id="KW-1185">Reference proteome</keyword>
<dbReference type="PANTHER" id="PTHR23026:SF90">
    <property type="entry name" value="IODOTYROSINE DEIODINASE 1"/>
    <property type="match status" value="1"/>
</dbReference>